<gene>
    <name evidence="2" type="ORF">C446_09223</name>
</gene>
<dbReference type="Proteomes" id="UP000011607">
    <property type="component" value="Unassembled WGS sequence"/>
</dbReference>
<name>M0LZV8_9EURY</name>
<evidence type="ECO:0000313" key="2">
    <source>
        <dbReference type="EMBL" id="EMA38961.1"/>
    </source>
</evidence>
<feature type="compositionally biased region" description="Acidic residues" evidence="1">
    <location>
        <begin position="330"/>
        <end position="361"/>
    </location>
</feature>
<accession>M0LZV8</accession>
<feature type="region of interest" description="Disordered" evidence="1">
    <location>
        <begin position="1"/>
        <end position="31"/>
    </location>
</feature>
<dbReference type="EMBL" id="AOMA01000089">
    <property type="protein sequence ID" value="EMA38961.1"/>
    <property type="molecule type" value="Genomic_DNA"/>
</dbReference>
<evidence type="ECO:0008006" key="4">
    <source>
        <dbReference type="Google" id="ProtNLM"/>
    </source>
</evidence>
<feature type="compositionally biased region" description="Low complexity" evidence="1">
    <location>
        <begin position="16"/>
        <end position="28"/>
    </location>
</feature>
<feature type="compositionally biased region" description="Acidic residues" evidence="1">
    <location>
        <begin position="461"/>
        <end position="483"/>
    </location>
</feature>
<evidence type="ECO:0000256" key="1">
    <source>
        <dbReference type="SAM" id="MobiDB-lite"/>
    </source>
</evidence>
<protein>
    <recommendedName>
        <fullName evidence="4">Right handed beta helix domain-containing protein</fullName>
    </recommendedName>
</protein>
<dbReference type="eggNOG" id="arCOG10187">
    <property type="taxonomic scope" value="Archaea"/>
</dbReference>
<feature type="region of interest" description="Disordered" evidence="1">
    <location>
        <begin position="450"/>
        <end position="488"/>
    </location>
</feature>
<feature type="compositionally biased region" description="Basic and acidic residues" evidence="1">
    <location>
        <begin position="398"/>
        <end position="407"/>
    </location>
</feature>
<sequence>MARDPTELDDDEPHGTDPGTTDNGGNDPLLGRRSYLTMAGTAAATTVAAVGSAAASSDYDVVEVPAGGTHSIRLNDGDTLENVLIDISARGAEYNIHAVGNDITIRNVGVRGQWDNTSQTSPLIMAVPDPNSTSRIENVYLGDGARGNTYPNGPTGIFVAALHAGTIEIDSVNIQDMPDNAVYASSPGNPPRHPNTGNDGVVRITNSYAADCNAGGFRIGTDGSSVENCVMVNNDRNFWGYFNETDVRDSDMSGGRIHDVRAGARAWNTSSTVRLENCRFETTNTATRNDRIVGSSQGTPRTEPPESAPRSPEEAAAGESGDGDPNPPSEPDEGDDGDDEPEEEPDDGDDDPTIEDAWEDDGATHLVLEGGSGGVSEYEFVGRGDAEPGDDANTNSDDPYRDTVTRDGDEFVIEGYLGGYRDDFYVDGRIDSVSADSDVTAIVNGYEFDPADLEGVGSWDGGEDEPEDDEDQNENEDGDDDSSGDLPHVLLFDGTEASGPTTYSFTIDGTVEPAEYMGATIDDETEIEGTTVRGIVANWRDAYRFDGDITDFRLVGDAEVHLEYDVDD</sequence>
<feature type="compositionally biased region" description="Low complexity" evidence="1">
    <location>
        <begin position="308"/>
        <end position="319"/>
    </location>
</feature>
<proteinExistence type="predicted"/>
<dbReference type="InterPro" id="IPR011050">
    <property type="entry name" value="Pectin_lyase_fold/virulence"/>
</dbReference>
<dbReference type="RefSeq" id="WP_006672766.1">
    <property type="nucleotide sequence ID" value="NZ_AOMA01000089.1"/>
</dbReference>
<organism evidence="2 3">
    <name type="scientific">Halobiforma nitratireducens JCM 10879</name>
    <dbReference type="NCBI Taxonomy" id="1227454"/>
    <lineage>
        <taxon>Archaea</taxon>
        <taxon>Methanobacteriati</taxon>
        <taxon>Methanobacteriota</taxon>
        <taxon>Stenosarchaea group</taxon>
        <taxon>Halobacteria</taxon>
        <taxon>Halobacteriales</taxon>
        <taxon>Natrialbaceae</taxon>
        <taxon>Halobiforma</taxon>
    </lineage>
</organism>
<reference evidence="2 3" key="1">
    <citation type="journal article" date="2014" name="PLoS Genet.">
        <title>Phylogenetically driven sequencing of extremely halophilic archaea reveals strategies for static and dynamic osmo-response.</title>
        <authorList>
            <person name="Becker E.A."/>
            <person name="Seitzer P.M."/>
            <person name="Tritt A."/>
            <person name="Larsen D."/>
            <person name="Krusor M."/>
            <person name="Yao A.I."/>
            <person name="Wu D."/>
            <person name="Madern D."/>
            <person name="Eisen J.A."/>
            <person name="Darling A.E."/>
            <person name="Facciotti M.T."/>
        </authorList>
    </citation>
    <scope>NUCLEOTIDE SEQUENCE [LARGE SCALE GENOMIC DNA]</scope>
    <source>
        <strain evidence="2 3">JCM 10879</strain>
    </source>
</reference>
<dbReference type="AlphaFoldDB" id="M0LZV8"/>
<comment type="caution">
    <text evidence="2">The sequence shown here is derived from an EMBL/GenBank/DDBJ whole genome shotgun (WGS) entry which is preliminary data.</text>
</comment>
<feature type="region of interest" description="Disordered" evidence="1">
    <location>
        <begin position="280"/>
        <end position="407"/>
    </location>
</feature>
<dbReference type="SUPFAM" id="SSF51126">
    <property type="entry name" value="Pectin lyase-like"/>
    <property type="match status" value="1"/>
</dbReference>
<evidence type="ECO:0000313" key="3">
    <source>
        <dbReference type="Proteomes" id="UP000011607"/>
    </source>
</evidence>
<keyword evidence="3" id="KW-1185">Reference proteome</keyword>